<name>A0A180H097_PUCT1</name>
<sequence>MNQPAPSSLLNVWGRGNPADQLTPKASAQSGTSTEIDPFDRSQLQDDPNQLKTPMPQSPRKNPTYFTPNTTASTPSHAQEEQQSMAATALKAFVKPPSKSSFHFTTKPITRSEKTSQEPAVPIKNPLSLPPQGLLSVKIIAARALAFASSRSRPYVFAQFDNNEFASREPIGEEEEETRGIVKPTSARPDQKLRLESPDPALRNQSGMIPTPSDGNGLLCLSGQNPIWKQEVDFDVTHHQPAFSTHHSLYLSIYDRSLGDTHSPTQKSTPTSTTTPTPPANTTVIPGIEGVELFLGETEIKLDFQSLSKAGGWVDQWYPLTMKTAESSVSHASGEIRIQLRYRELRSKKSLDVGDFEFLKMIGKGTFGRVFQVRKKDTRRIYAMKVLSKKEVIDKKEVQHTIGERNILQQSSKCPFLLGLKFSFQSPGELFLVMDYKSGGELFHHLQKEGRFTEERARFYTAEIVLALEHLHKYNIVYRDLKPENILLDATGHIVLCDFGLSKPNLNPDELTTTFCGTTEYLAPEVLLDDHGYSKLVDFWSLGVLLFEMCCGWSPFYAEDNQQMYKNICFGKIKFPRGVIGDEGKQFVKGLLNRNPKHRLGSQNDTADLKVHEFFRSIDWEKLSQRQVIPVFKPHIESDESVSNFDVEFTQLNISEHLPTTIKERLAANGGAGEKIVGKCFDESDRSDDWVKKASYVPAAALLTLAPSVASSSKKADPQLPSTPAPPLVIPPVAPVPLPLKPAEPAHDQDQFLGFSYHGESELATLANSHSHPHPPNHIHHPHHLGVDAFDDPHPSGF</sequence>
<evidence type="ECO:0000256" key="1">
    <source>
        <dbReference type="ARBA" id="ARBA00022527"/>
    </source>
</evidence>
<dbReference type="FunFam" id="1.10.510.10:FF:000008">
    <property type="entry name" value="Non-specific serine/threonine protein kinase"/>
    <property type="match status" value="1"/>
</dbReference>
<dbReference type="Gene3D" id="3.30.200.20">
    <property type="entry name" value="Phosphorylase Kinase, domain 1"/>
    <property type="match status" value="1"/>
</dbReference>
<dbReference type="STRING" id="630390.A0A180H097"/>
<evidence type="ECO:0000313" key="13">
    <source>
        <dbReference type="EnsemblFungi" id="PTTG_01154-t43_1-p1"/>
    </source>
</evidence>
<dbReference type="GO" id="GO:0032880">
    <property type="term" value="P:regulation of protein localization"/>
    <property type="evidence" value="ECO:0007669"/>
    <property type="project" value="EnsemblFungi"/>
</dbReference>
<dbReference type="PROSITE" id="PS00108">
    <property type="entry name" value="PROTEIN_KINASE_ST"/>
    <property type="match status" value="1"/>
</dbReference>
<feature type="region of interest" description="Disordered" evidence="8">
    <location>
        <begin position="1"/>
        <end position="84"/>
    </location>
</feature>
<dbReference type="GO" id="GO:0000785">
    <property type="term" value="C:chromatin"/>
    <property type="evidence" value="ECO:0007669"/>
    <property type="project" value="EnsemblFungi"/>
</dbReference>
<protein>
    <submittedName>
        <fullName evidence="12 13">AGC/AKT protein kinase</fullName>
    </submittedName>
</protein>
<dbReference type="PROSITE" id="PS00107">
    <property type="entry name" value="PROTEIN_KINASE_ATP"/>
    <property type="match status" value="1"/>
</dbReference>
<keyword evidence="1" id="KW-0723">Serine/threonine-protein kinase</keyword>
<evidence type="ECO:0000256" key="3">
    <source>
        <dbReference type="ARBA" id="ARBA00022679"/>
    </source>
</evidence>
<keyword evidence="14" id="KW-1185">Reference proteome</keyword>
<feature type="region of interest" description="Disordered" evidence="8">
    <location>
        <begin position="767"/>
        <end position="798"/>
    </location>
</feature>
<dbReference type="PROSITE" id="PS50004">
    <property type="entry name" value="C2"/>
    <property type="match status" value="1"/>
</dbReference>
<dbReference type="CDD" id="cd11651">
    <property type="entry name" value="YPK1_N_like"/>
    <property type="match status" value="1"/>
</dbReference>
<evidence type="ECO:0000259" key="10">
    <source>
        <dbReference type="PROSITE" id="PS50011"/>
    </source>
</evidence>
<dbReference type="GO" id="GO:0045943">
    <property type="term" value="P:positive regulation of transcription by RNA polymerase I"/>
    <property type="evidence" value="ECO:0007669"/>
    <property type="project" value="EnsemblFungi"/>
</dbReference>
<evidence type="ECO:0000256" key="5">
    <source>
        <dbReference type="ARBA" id="ARBA00022777"/>
    </source>
</evidence>
<dbReference type="InterPro" id="IPR008271">
    <property type="entry name" value="Ser/Thr_kinase_AS"/>
</dbReference>
<evidence type="ECO:0000256" key="4">
    <source>
        <dbReference type="ARBA" id="ARBA00022741"/>
    </source>
</evidence>
<accession>A0A180H097</accession>
<dbReference type="InterPro" id="IPR000961">
    <property type="entry name" value="AGC-kinase_C"/>
</dbReference>
<feature type="binding site" evidence="7">
    <location>
        <position position="385"/>
    </location>
    <ligand>
        <name>ATP</name>
        <dbReference type="ChEBI" id="CHEBI:30616"/>
    </ligand>
</feature>
<dbReference type="Proteomes" id="UP000005240">
    <property type="component" value="Unassembled WGS sequence"/>
</dbReference>
<feature type="compositionally biased region" description="Basic residues" evidence="8">
    <location>
        <begin position="771"/>
        <end position="784"/>
    </location>
</feature>
<feature type="domain" description="C2" evidence="9">
    <location>
        <begin position="115"/>
        <end position="318"/>
    </location>
</feature>
<keyword evidence="6 7" id="KW-0067">ATP-binding</keyword>
<organism evidence="12">
    <name type="scientific">Puccinia triticina (isolate 1-1 / race 1 (BBBD))</name>
    <name type="common">Brown leaf rust fungus</name>
    <dbReference type="NCBI Taxonomy" id="630390"/>
    <lineage>
        <taxon>Eukaryota</taxon>
        <taxon>Fungi</taxon>
        <taxon>Dikarya</taxon>
        <taxon>Basidiomycota</taxon>
        <taxon>Pucciniomycotina</taxon>
        <taxon>Pucciniomycetes</taxon>
        <taxon>Pucciniales</taxon>
        <taxon>Pucciniaceae</taxon>
        <taxon>Puccinia</taxon>
    </lineage>
</organism>
<evidence type="ECO:0000259" key="11">
    <source>
        <dbReference type="PROSITE" id="PS51285"/>
    </source>
</evidence>
<dbReference type="PANTHER" id="PTHR24351">
    <property type="entry name" value="RIBOSOMAL PROTEIN S6 KINASE"/>
    <property type="match status" value="1"/>
</dbReference>
<dbReference type="VEuPathDB" id="FungiDB:PTTG_01154"/>
<gene>
    <name evidence="12" type="ORF">PTTG_01154</name>
</gene>
<evidence type="ECO:0000256" key="2">
    <source>
        <dbReference type="ARBA" id="ARBA00022553"/>
    </source>
</evidence>
<reference evidence="13" key="4">
    <citation type="submission" date="2025-05" db="UniProtKB">
        <authorList>
            <consortium name="EnsemblFungi"/>
        </authorList>
    </citation>
    <scope>IDENTIFICATION</scope>
    <source>
        <strain evidence="13">isolate 1-1 / race 1 (BBBD)</strain>
    </source>
</reference>
<dbReference type="SMART" id="SM00133">
    <property type="entry name" value="S_TK_X"/>
    <property type="match status" value="1"/>
</dbReference>
<dbReference type="GO" id="GO:0060963">
    <property type="term" value="P:positive regulation of ribosomal protein gene transcription by RNA polymerase II"/>
    <property type="evidence" value="ECO:0007669"/>
    <property type="project" value="EnsemblFungi"/>
</dbReference>
<keyword evidence="4 7" id="KW-0547">Nucleotide-binding</keyword>
<dbReference type="GO" id="GO:1901494">
    <property type="term" value="P:regulation of cysteine metabolic process"/>
    <property type="evidence" value="ECO:0007669"/>
    <property type="project" value="EnsemblFungi"/>
</dbReference>
<dbReference type="EnsemblFungi" id="PTTG_01154-t43_1">
    <property type="protein sequence ID" value="PTTG_01154-t43_1-p1"/>
    <property type="gene ID" value="PTTG_01154"/>
</dbReference>
<feature type="compositionally biased region" description="Polar residues" evidence="8">
    <location>
        <begin position="24"/>
        <end position="35"/>
    </location>
</feature>
<evidence type="ECO:0000256" key="8">
    <source>
        <dbReference type="SAM" id="MobiDB-lite"/>
    </source>
</evidence>
<reference evidence="13 14" key="3">
    <citation type="journal article" date="2017" name="G3 (Bethesda)">
        <title>Comparative analysis highlights variable genome content of wheat rusts and divergence of the mating loci.</title>
        <authorList>
            <person name="Cuomo C.A."/>
            <person name="Bakkeren G."/>
            <person name="Khalil H.B."/>
            <person name="Panwar V."/>
            <person name="Joly D."/>
            <person name="Linning R."/>
            <person name="Sakthikumar S."/>
            <person name="Song X."/>
            <person name="Adiconis X."/>
            <person name="Fan L."/>
            <person name="Goldberg J.M."/>
            <person name="Levin J.Z."/>
            <person name="Young S."/>
            <person name="Zeng Q."/>
            <person name="Anikster Y."/>
            <person name="Bruce M."/>
            <person name="Wang M."/>
            <person name="Yin C."/>
            <person name="McCallum B."/>
            <person name="Szabo L.J."/>
            <person name="Hulbert S."/>
            <person name="Chen X."/>
            <person name="Fellers J.P."/>
        </authorList>
    </citation>
    <scope>NUCLEOTIDE SEQUENCE</scope>
    <source>
        <strain evidence="14">Isolate 1-1 / race 1 (BBBD)</strain>
        <strain evidence="13">isolate 1-1 / race 1 (BBBD)</strain>
    </source>
</reference>
<feature type="domain" description="AGC-kinase C-terminal" evidence="11">
    <location>
        <begin position="616"/>
        <end position="767"/>
    </location>
</feature>
<dbReference type="GO" id="GO:0045945">
    <property type="term" value="P:positive regulation of transcription by RNA polymerase III"/>
    <property type="evidence" value="ECO:0007669"/>
    <property type="project" value="EnsemblFungi"/>
</dbReference>
<dbReference type="EMBL" id="ADAS02000009">
    <property type="protein sequence ID" value="OAV98141.1"/>
    <property type="molecule type" value="Genomic_DNA"/>
</dbReference>
<dbReference type="InterPro" id="IPR035892">
    <property type="entry name" value="C2_domain_sf"/>
</dbReference>
<dbReference type="InterPro" id="IPR000719">
    <property type="entry name" value="Prot_kinase_dom"/>
</dbReference>
<dbReference type="Gene3D" id="1.10.510.10">
    <property type="entry name" value="Transferase(Phosphotransferase) domain 1"/>
    <property type="match status" value="1"/>
</dbReference>
<dbReference type="InterPro" id="IPR017892">
    <property type="entry name" value="Pkinase_C"/>
</dbReference>
<dbReference type="GO" id="GO:0005524">
    <property type="term" value="F:ATP binding"/>
    <property type="evidence" value="ECO:0007669"/>
    <property type="project" value="UniProtKB-UniRule"/>
</dbReference>
<dbReference type="GO" id="GO:0034599">
    <property type="term" value="P:cellular response to oxidative stress"/>
    <property type="evidence" value="ECO:0007669"/>
    <property type="project" value="EnsemblFungi"/>
</dbReference>
<dbReference type="InterPro" id="IPR000008">
    <property type="entry name" value="C2_dom"/>
</dbReference>
<evidence type="ECO:0000313" key="14">
    <source>
        <dbReference type="Proteomes" id="UP000005240"/>
    </source>
</evidence>
<keyword evidence="2" id="KW-0597">Phosphoprotein</keyword>
<dbReference type="PROSITE" id="PS51285">
    <property type="entry name" value="AGC_KINASE_CTER"/>
    <property type="match status" value="1"/>
</dbReference>
<evidence type="ECO:0000256" key="6">
    <source>
        <dbReference type="ARBA" id="ARBA00022840"/>
    </source>
</evidence>
<dbReference type="SMART" id="SM00220">
    <property type="entry name" value="S_TKc"/>
    <property type="match status" value="1"/>
</dbReference>
<evidence type="ECO:0000313" key="12">
    <source>
        <dbReference type="EMBL" id="OAV98141.1"/>
    </source>
</evidence>
<dbReference type="AlphaFoldDB" id="A0A180H097"/>
<dbReference type="GO" id="GO:0090153">
    <property type="term" value="P:regulation of sphingolipid biosynthetic process"/>
    <property type="evidence" value="ECO:0007669"/>
    <property type="project" value="EnsemblFungi"/>
</dbReference>
<dbReference type="GO" id="GO:0004674">
    <property type="term" value="F:protein serine/threonine kinase activity"/>
    <property type="evidence" value="ECO:0007669"/>
    <property type="project" value="UniProtKB-KW"/>
</dbReference>
<evidence type="ECO:0000259" key="9">
    <source>
        <dbReference type="PROSITE" id="PS50004"/>
    </source>
</evidence>
<proteinExistence type="predicted"/>
<feature type="compositionally biased region" description="Low complexity" evidence="8">
    <location>
        <begin position="261"/>
        <end position="282"/>
    </location>
</feature>
<keyword evidence="5 12" id="KW-0418">Kinase</keyword>
<feature type="region of interest" description="Disordered" evidence="8">
    <location>
        <begin position="260"/>
        <end position="282"/>
    </location>
</feature>
<dbReference type="OrthoDB" id="63267at2759"/>
<dbReference type="InterPro" id="IPR017441">
    <property type="entry name" value="Protein_kinase_ATP_BS"/>
</dbReference>
<dbReference type="Gene3D" id="2.60.40.150">
    <property type="entry name" value="C2 domain"/>
    <property type="match status" value="1"/>
</dbReference>
<dbReference type="GO" id="GO:0047484">
    <property type="term" value="P:regulation of response to osmotic stress"/>
    <property type="evidence" value="ECO:0007669"/>
    <property type="project" value="EnsemblFungi"/>
</dbReference>
<dbReference type="SUPFAM" id="SSF49562">
    <property type="entry name" value="C2 domain (Calcium/lipid-binding domain, CaLB)"/>
    <property type="match status" value="1"/>
</dbReference>
<feature type="compositionally biased region" description="Polar residues" evidence="8">
    <location>
        <begin position="1"/>
        <end position="10"/>
    </location>
</feature>
<reference evidence="12" key="1">
    <citation type="submission" date="2009-11" db="EMBL/GenBank/DDBJ databases">
        <authorList>
            <consortium name="The Broad Institute Genome Sequencing Platform"/>
            <person name="Ward D."/>
            <person name="Feldgarden M."/>
            <person name="Earl A."/>
            <person name="Young S.K."/>
            <person name="Zeng Q."/>
            <person name="Koehrsen M."/>
            <person name="Alvarado L."/>
            <person name="Berlin A."/>
            <person name="Bochicchio J."/>
            <person name="Borenstein D."/>
            <person name="Chapman S.B."/>
            <person name="Chen Z."/>
            <person name="Engels R."/>
            <person name="Freedman E."/>
            <person name="Gellesch M."/>
            <person name="Goldberg J."/>
            <person name="Griggs A."/>
            <person name="Gujja S."/>
            <person name="Heilman E."/>
            <person name="Heiman D."/>
            <person name="Hepburn T."/>
            <person name="Howarth C."/>
            <person name="Jen D."/>
            <person name="Larson L."/>
            <person name="Lewis B."/>
            <person name="Mehta T."/>
            <person name="Park D."/>
            <person name="Pearson M."/>
            <person name="Roberts A."/>
            <person name="Saif S."/>
            <person name="Shea T."/>
            <person name="Shenoy N."/>
            <person name="Sisk P."/>
            <person name="Stolte C."/>
            <person name="Sykes S."/>
            <person name="Thomson T."/>
            <person name="Walk T."/>
            <person name="White J."/>
            <person name="Yandava C."/>
            <person name="Izard J."/>
            <person name="Baranova O.V."/>
            <person name="Blanton J.M."/>
            <person name="Tanner A.C."/>
            <person name="Dewhirst F.E."/>
            <person name="Haas B."/>
            <person name="Nusbaum C."/>
            <person name="Birren B."/>
        </authorList>
    </citation>
    <scope>NUCLEOTIDE SEQUENCE [LARGE SCALE GENOMIC DNA]</scope>
    <source>
        <strain evidence="12">1-1 BBBD Race 1</strain>
    </source>
</reference>
<dbReference type="GO" id="GO:0000329">
    <property type="term" value="C:fungal-type vacuole membrane"/>
    <property type="evidence" value="ECO:0007669"/>
    <property type="project" value="EnsemblFungi"/>
</dbReference>
<dbReference type="PROSITE" id="PS50011">
    <property type="entry name" value="PROTEIN_KINASE_DOM"/>
    <property type="match status" value="1"/>
</dbReference>
<dbReference type="GO" id="GO:0005634">
    <property type="term" value="C:nucleus"/>
    <property type="evidence" value="ECO:0007669"/>
    <property type="project" value="EnsemblFungi"/>
</dbReference>
<feature type="region of interest" description="Disordered" evidence="8">
    <location>
        <begin position="170"/>
        <end position="215"/>
    </location>
</feature>
<dbReference type="Pfam" id="PF00433">
    <property type="entry name" value="Pkinase_C"/>
    <property type="match status" value="1"/>
</dbReference>
<dbReference type="InterPro" id="IPR011009">
    <property type="entry name" value="Kinase-like_dom_sf"/>
</dbReference>
<feature type="domain" description="Protein kinase" evidence="10">
    <location>
        <begin position="356"/>
        <end position="615"/>
    </location>
</feature>
<dbReference type="Pfam" id="PF00069">
    <property type="entry name" value="Pkinase"/>
    <property type="match status" value="1"/>
</dbReference>
<dbReference type="GO" id="GO:1904828">
    <property type="term" value="P:positive regulation of hydrogen sulfide biosynthetic process"/>
    <property type="evidence" value="ECO:0007669"/>
    <property type="project" value="EnsemblFungi"/>
</dbReference>
<reference evidence="12" key="2">
    <citation type="submission" date="2016-05" db="EMBL/GenBank/DDBJ databases">
        <title>Comparative analysis highlights variable genome content of wheat rusts and divergence of the mating loci.</title>
        <authorList>
            <person name="Cuomo C.A."/>
            <person name="Bakkeren G."/>
            <person name="Szabo L."/>
            <person name="Khalil H."/>
            <person name="Joly D."/>
            <person name="Goldberg J."/>
            <person name="Young S."/>
            <person name="Zeng Q."/>
            <person name="Fellers J."/>
        </authorList>
    </citation>
    <scope>NUCLEOTIDE SEQUENCE [LARGE SCALE GENOMIC DNA]</scope>
    <source>
        <strain evidence="12">1-1 BBBD Race 1</strain>
    </source>
</reference>
<keyword evidence="3" id="KW-0808">Transferase</keyword>
<dbReference type="SUPFAM" id="SSF56112">
    <property type="entry name" value="Protein kinase-like (PK-like)"/>
    <property type="match status" value="1"/>
</dbReference>
<evidence type="ECO:0000256" key="7">
    <source>
        <dbReference type="PROSITE-ProRule" id="PRU10141"/>
    </source>
</evidence>
<feature type="compositionally biased region" description="Polar residues" evidence="8">
    <location>
        <begin position="59"/>
        <end position="84"/>
    </location>
</feature>